<dbReference type="Proteomes" id="UP000219453">
    <property type="component" value="Unassembled WGS sequence"/>
</dbReference>
<protein>
    <recommendedName>
        <fullName evidence="3">DeoR-like helix-turn-helix domain-containing protein</fullName>
    </recommendedName>
</protein>
<reference evidence="1 2" key="1">
    <citation type="submission" date="2017-09" db="EMBL/GenBank/DDBJ databases">
        <authorList>
            <person name="Ehlers B."/>
            <person name="Leendertz F.H."/>
        </authorList>
    </citation>
    <scope>NUCLEOTIDE SEQUENCE [LARGE SCALE GENOMIC DNA]</scope>
    <source>
        <strain evidence="1 2">DSM 27208</strain>
    </source>
</reference>
<dbReference type="InterPro" id="IPR036390">
    <property type="entry name" value="WH_DNA-bd_sf"/>
</dbReference>
<evidence type="ECO:0000313" key="1">
    <source>
        <dbReference type="EMBL" id="SNZ18326.1"/>
    </source>
</evidence>
<keyword evidence="2" id="KW-1185">Reference proteome</keyword>
<sequence>KSQRDRRKRVLAILDDQDGVSMEELVEITDSSENKLEQDVQALMDRGQVYEQNGELRMA</sequence>
<evidence type="ECO:0000313" key="2">
    <source>
        <dbReference type="Proteomes" id="UP000219453"/>
    </source>
</evidence>
<name>A0A285PDU1_NATPI</name>
<accession>A0A285PDU1</accession>
<proteinExistence type="predicted"/>
<organism evidence="1 2">
    <name type="scientific">Natronoarchaeum philippinense</name>
    <dbReference type="NCBI Taxonomy" id="558529"/>
    <lineage>
        <taxon>Archaea</taxon>
        <taxon>Methanobacteriati</taxon>
        <taxon>Methanobacteriota</taxon>
        <taxon>Stenosarchaea group</taxon>
        <taxon>Halobacteria</taxon>
        <taxon>Halobacteriales</taxon>
        <taxon>Natronoarchaeaceae</taxon>
    </lineage>
</organism>
<dbReference type="EMBL" id="OBEJ01000010">
    <property type="protein sequence ID" value="SNZ18326.1"/>
    <property type="molecule type" value="Genomic_DNA"/>
</dbReference>
<evidence type="ECO:0008006" key="3">
    <source>
        <dbReference type="Google" id="ProtNLM"/>
    </source>
</evidence>
<feature type="non-terminal residue" evidence="1">
    <location>
        <position position="1"/>
    </location>
</feature>
<dbReference type="SUPFAM" id="SSF46785">
    <property type="entry name" value="Winged helix' DNA-binding domain"/>
    <property type="match status" value="1"/>
</dbReference>
<dbReference type="AlphaFoldDB" id="A0A285PDU1"/>
<gene>
    <name evidence="1" type="ORF">SAMN06269185_3328</name>
</gene>